<evidence type="ECO:0000313" key="2">
    <source>
        <dbReference type="Proteomes" id="UP000823823"/>
    </source>
</evidence>
<organism evidence="1 2">
    <name type="scientific">Candidatus Brachybacterium merdavium</name>
    <dbReference type="NCBI Taxonomy" id="2838513"/>
    <lineage>
        <taxon>Bacteria</taxon>
        <taxon>Bacillati</taxon>
        <taxon>Actinomycetota</taxon>
        <taxon>Actinomycetes</taxon>
        <taxon>Micrococcales</taxon>
        <taxon>Dermabacteraceae</taxon>
        <taxon>Brachybacterium</taxon>
    </lineage>
</organism>
<reference evidence="1" key="2">
    <citation type="submission" date="2021-04" db="EMBL/GenBank/DDBJ databases">
        <authorList>
            <person name="Gilroy R."/>
        </authorList>
    </citation>
    <scope>NUCLEOTIDE SEQUENCE</scope>
    <source>
        <strain evidence="1">ChiHjej13B12-24818</strain>
    </source>
</reference>
<comment type="caution">
    <text evidence="1">The sequence shown here is derived from an EMBL/GenBank/DDBJ whole genome shotgun (WGS) entry which is preliminary data.</text>
</comment>
<accession>A0A9D2RPS8</accession>
<dbReference type="EMBL" id="DWZH01000049">
    <property type="protein sequence ID" value="HJB10222.1"/>
    <property type="molecule type" value="Genomic_DNA"/>
</dbReference>
<proteinExistence type="predicted"/>
<reference evidence="1" key="1">
    <citation type="journal article" date="2021" name="PeerJ">
        <title>Extensive microbial diversity within the chicken gut microbiome revealed by metagenomics and culture.</title>
        <authorList>
            <person name="Gilroy R."/>
            <person name="Ravi A."/>
            <person name="Getino M."/>
            <person name="Pursley I."/>
            <person name="Horton D.L."/>
            <person name="Alikhan N.F."/>
            <person name="Baker D."/>
            <person name="Gharbi K."/>
            <person name="Hall N."/>
            <person name="Watson M."/>
            <person name="Adriaenssens E.M."/>
            <person name="Foster-Nyarko E."/>
            <person name="Jarju S."/>
            <person name="Secka A."/>
            <person name="Antonio M."/>
            <person name="Oren A."/>
            <person name="Chaudhuri R.R."/>
            <person name="La Ragione R."/>
            <person name="Hildebrand F."/>
            <person name="Pallen M.J."/>
        </authorList>
    </citation>
    <scope>NUCLEOTIDE SEQUENCE</scope>
    <source>
        <strain evidence="1">ChiHjej13B12-24818</strain>
    </source>
</reference>
<dbReference type="AlphaFoldDB" id="A0A9D2RPS8"/>
<sequence length="94" mass="10958">MREIYKITYPNGKIYVGMDLTGTSLYFGSPRKAHIAEDLGREVCRDLTIRKQILWESETATEAEVREMERHFIVRERANDPKVGYNTSPRFFTG</sequence>
<gene>
    <name evidence="1" type="ORF">H9786_06785</name>
</gene>
<evidence type="ECO:0000313" key="1">
    <source>
        <dbReference type="EMBL" id="HJB10222.1"/>
    </source>
</evidence>
<dbReference type="Proteomes" id="UP000823823">
    <property type="component" value="Unassembled WGS sequence"/>
</dbReference>
<protein>
    <submittedName>
        <fullName evidence="1">Uncharacterized protein</fullName>
    </submittedName>
</protein>
<name>A0A9D2RPS8_9MICO</name>